<dbReference type="STRING" id="4781.A0A0P1A751"/>
<protein>
    <submittedName>
        <fullName evidence="2">Uncharacterized conserved protein</fullName>
    </submittedName>
</protein>
<proteinExistence type="predicted"/>
<dbReference type="Pfam" id="PF10199">
    <property type="entry name" value="Adaptin_binding"/>
    <property type="match status" value="1"/>
</dbReference>
<feature type="compositionally biased region" description="Polar residues" evidence="1">
    <location>
        <begin position="293"/>
        <end position="303"/>
    </location>
</feature>
<organism evidence="2 3">
    <name type="scientific">Plasmopara halstedii</name>
    <name type="common">Downy mildew of sunflower</name>
    <dbReference type="NCBI Taxonomy" id="4781"/>
    <lineage>
        <taxon>Eukaryota</taxon>
        <taxon>Sar</taxon>
        <taxon>Stramenopiles</taxon>
        <taxon>Oomycota</taxon>
        <taxon>Peronosporomycetes</taxon>
        <taxon>Peronosporales</taxon>
        <taxon>Peronosporaceae</taxon>
        <taxon>Plasmopara</taxon>
    </lineage>
</organism>
<dbReference type="GeneID" id="36395603"/>
<evidence type="ECO:0000256" key="1">
    <source>
        <dbReference type="SAM" id="MobiDB-lite"/>
    </source>
</evidence>
<evidence type="ECO:0000313" key="2">
    <source>
        <dbReference type="EMBL" id="CEG36229.1"/>
    </source>
</evidence>
<dbReference type="InterPro" id="IPR019341">
    <property type="entry name" value="Alpha/Gamma-adaptin-bd_p34"/>
</dbReference>
<keyword evidence="3" id="KW-1185">Reference proteome</keyword>
<evidence type="ECO:0000313" key="3">
    <source>
        <dbReference type="Proteomes" id="UP000054928"/>
    </source>
</evidence>
<dbReference type="AlphaFoldDB" id="A0A0P1A751"/>
<dbReference type="Gene3D" id="3.40.50.11960">
    <property type="match status" value="1"/>
</dbReference>
<dbReference type="OrthoDB" id="1741717at2759"/>
<dbReference type="PANTHER" id="PTHR14659">
    <property type="entry name" value="ALPHA- AND GAMMA-ADAPTIN-BINDING PROTEIN P34"/>
    <property type="match status" value="1"/>
</dbReference>
<name>A0A0P1A751_PLAHL</name>
<dbReference type="PANTHER" id="PTHR14659:SF1">
    <property type="entry name" value="ALPHA- AND GAMMA-ADAPTIN-BINDING PROTEIN P34"/>
    <property type="match status" value="1"/>
</dbReference>
<accession>A0A0P1A751</accession>
<feature type="region of interest" description="Disordered" evidence="1">
    <location>
        <begin position="283"/>
        <end position="303"/>
    </location>
</feature>
<sequence>MATEVSRLLVLGPDQDSNVAVTSKLQVLSTASSTYSLQDIPVLNIRTKYYRAPVQLHLHLVRDNTPEPVLQHELHDYEAVMCVVDANNHDSFLNLDRFAQRLVDIVPYEVCLLVTSTSTGPTSTENIKQMVKWCEDTGFEFIDLNPVKVSNEDNVINEKQGIERVLEALQCNMWRSMEMNSAKEKNSTLPALDEVSASTAEKRLDSSKSSEQVDAADDGQCHALLQALKLDGKVSSYENDDVDMAQFSAMIAEVRNVRDECKSLSDEKRRERATEVAMKLWSYLGTDDENSDSEQTASGQNKV</sequence>
<dbReference type="RefSeq" id="XP_024572598.1">
    <property type="nucleotide sequence ID" value="XM_024717501.1"/>
</dbReference>
<dbReference type="OMA" id="NEASHSF"/>
<reference evidence="3" key="1">
    <citation type="submission" date="2014-09" db="EMBL/GenBank/DDBJ databases">
        <authorList>
            <person name="Sharma Rahul"/>
            <person name="Thines Marco"/>
        </authorList>
    </citation>
    <scope>NUCLEOTIDE SEQUENCE [LARGE SCALE GENOMIC DNA]</scope>
</reference>
<dbReference type="EMBL" id="CCYD01000112">
    <property type="protein sequence ID" value="CEG36229.1"/>
    <property type="molecule type" value="Genomic_DNA"/>
</dbReference>
<dbReference type="Proteomes" id="UP000054928">
    <property type="component" value="Unassembled WGS sequence"/>
</dbReference>